<evidence type="ECO:0000313" key="2">
    <source>
        <dbReference type="Proteomes" id="UP000249375"/>
    </source>
</evidence>
<dbReference type="RefSeq" id="WP_111898599.1">
    <property type="nucleotide sequence ID" value="NZ_CP033459.1"/>
</dbReference>
<protein>
    <submittedName>
        <fullName evidence="1">DUF4924 family protein</fullName>
    </submittedName>
</protein>
<accession>A0A5P8E5A9</accession>
<dbReference type="InterPro" id="IPR032574">
    <property type="entry name" value="DUF4924"/>
</dbReference>
<evidence type="ECO:0000313" key="1">
    <source>
        <dbReference type="EMBL" id="QFQ12106.1"/>
    </source>
</evidence>
<keyword evidence="2" id="KW-1185">Reference proteome</keyword>
<name>A0A5P8E5A9_9BACT</name>
<dbReference type="Proteomes" id="UP000249375">
    <property type="component" value="Chromosome"/>
</dbReference>
<dbReference type="Pfam" id="PF16271">
    <property type="entry name" value="DUF4924"/>
    <property type="match status" value="1"/>
</dbReference>
<reference evidence="1 2" key="1">
    <citation type="submission" date="2018-11" db="EMBL/GenBank/DDBJ databases">
        <authorList>
            <person name="Na S.W."/>
            <person name="Baik M."/>
        </authorList>
    </citation>
    <scope>NUCLEOTIDE SEQUENCE [LARGE SCALE GENOMIC DNA]</scope>
    <source>
        <strain evidence="1 2">E39</strain>
    </source>
</reference>
<proteinExistence type="predicted"/>
<dbReference type="KEGG" id="alq:C7Y71_003205"/>
<organism evidence="1 2">
    <name type="scientific">Pseudoprevotella muciniphila</name>
    <dbReference type="NCBI Taxonomy" id="2133944"/>
    <lineage>
        <taxon>Bacteria</taxon>
        <taxon>Pseudomonadati</taxon>
        <taxon>Bacteroidota</taxon>
        <taxon>Bacteroidia</taxon>
        <taxon>Bacteroidales</taxon>
        <taxon>Prevotellaceae</taxon>
        <taxon>Pseudoprevotella</taxon>
    </lineage>
</organism>
<sequence>MIIANKLRTTNRAEYILYMWQVEDIVRAAHCDIDRLKEGYLNSFELDTATRQDTEQWYADICEMMRSEGVMEAGHLQIVKNAVASLDELHNRLLASEKFPYYRSMYHRVLPHIVELRRKKGADKDSSEIETCLECLYGVLLLKLQKREISEETAGAVKEISTMLGQLSDYYIKDKEKPIEF</sequence>
<dbReference type="AlphaFoldDB" id="A0A5P8E5A9"/>
<dbReference type="OrthoDB" id="1095125at2"/>
<dbReference type="EMBL" id="CP033459">
    <property type="protein sequence ID" value="QFQ12106.1"/>
    <property type="molecule type" value="Genomic_DNA"/>
</dbReference>
<gene>
    <name evidence="1" type="ORF">C7Y71_003205</name>
</gene>